<sequence>MKNNRKELTFLRAYALFTAIGFLALVSYAFNTSNDRKFGTIDVERINVVEKNGDLKLVISNSEQQHSGVINGKALPKRQRPAGMIFFNSMGDECGGLIYDAMDKEAELVLSVDKYGDDQVMQLQYSENPELKKRKYGLQLWDYPKEDTFNARMTRFNEINKLKTTKEKQQAYLKMQKDSLLSNERMFVGKKINNELGVFINDNTGKPRIKIYIDKNNKPKMEFFDEEGKLITKN</sequence>
<gene>
    <name evidence="2" type="ORF">EV201_0588</name>
</gene>
<evidence type="ECO:0000313" key="3">
    <source>
        <dbReference type="Proteomes" id="UP000293562"/>
    </source>
</evidence>
<keyword evidence="3" id="KW-1185">Reference proteome</keyword>
<reference evidence="2 3" key="1">
    <citation type="submission" date="2019-02" db="EMBL/GenBank/DDBJ databases">
        <title>Genomic Encyclopedia of Type Strains, Phase IV (KMG-IV): sequencing the most valuable type-strain genomes for metagenomic binning, comparative biology and taxonomic classification.</title>
        <authorList>
            <person name="Goeker M."/>
        </authorList>
    </citation>
    <scope>NUCLEOTIDE SEQUENCE [LARGE SCALE GENOMIC DNA]</scope>
    <source>
        <strain evidence="2 3">DSM 28825</strain>
    </source>
</reference>
<dbReference type="EMBL" id="SHKN01000001">
    <property type="protein sequence ID" value="RZT95959.1"/>
    <property type="molecule type" value="Genomic_DNA"/>
</dbReference>
<feature type="transmembrane region" description="Helical" evidence="1">
    <location>
        <begin position="12"/>
        <end position="30"/>
    </location>
</feature>
<keyword evidence="1" id="KW-1133">Transmembrane helix</keyword>
<dbReference type="Proteomes" id="UP000293562">
    <property type="component" value="Unassembled WGS sequence"/>
</dbReference>
<accession>A0A4Q7VIL2</accession>
<evidence type="ECO:0000313" key="2">
    <source>
        <dbReference type="EMBL" id="RZT95959.1"/>
    </source>
</evidence>
<organism evidence="2 3">
    <name type="scientific">Ancylomarina subtilis</name>
    <dbReference type="NCBI Taxonomy" id="1639035"/>
    <lineage>
        <taxon>Bacteria</taxon>
        <taxon>Pseudomonadati</taxon>
        <taxon>Bacteroidota</taxon>
        <taxon>Bacteroidia</taxon>
        <taxon>Marinilabiliales</taxon>
        <taxon>Marinifilaceae</taxon>
        <taxon>Ancylomarina</taxon>
    </lineage>
</organism>
<evidence type="ECO:0000256" key="1">
    <source>
        <dbReference type="SAM" id="Phobius"/>
    </source>
</evidence>
<protein>
    <submittedName>
        <fullName evidence="2">Uncharacterized protein</fullName>
    </submittedName>
</protein>
<dbReference type="OrthoDB" id="1349101at2"/>
<dbReference type="AlphaFoldDB" id="A0A4Q7VIL2"/>
<name>A0A4Q7VIL2_9BACT</name>
<comment type="caution">
    <text evidence="2">The sequence shown here is derived from an EMBL/GenBank/DDBJ whole genome shotgun (WGS) entry which is preliminary data.</text>
</comment>
<keyword evidence="1" id="KW-0812">Transmembrane</keyword>
<keyword evidence="1" id="KW-0472">Membrane</keyword>
<dbReference type="RefSeq" id="WP_130305878.1">
    <property type="nucleotide sequence ID" value="NZ_SHKN01000001.1"/>
</dbReference>
<proteinExistence type="predicted"/>